<feature type="region of interest" description="Disordered" evidence="2">
    <location>
        <begin position="49"/>
        <end position="85"/>
    </location>
</feature>
<dbReference type="PROSITE" id="PS00463">
    <property type="entry name" value="ZN2_CY6_FUNGAL_1"/>
    <property type="match status" value="1"/>
</dbReference>
<gene>
    <name evidence="4" type="ORF">B0T10DRAFT_471726</name>
</gene>
<dbReference type="InterPro" id="IPR001138">
    <property type="entry name" value="Zn2Cys6_DnaBD"/>
</dbReference>
<evidence type="ECO:0000313" key="4">
    <source>
        <dbReference type="EMBL" id="KAH6898034.1"/>
    </source>
</evidence>
<organism evidence="4 5">
    <name type="scientific">Thelonectria olida</name>
    <dbReference type="NCBI Taxonomy" id="1576542"/>
    <lineage>
        <taxon>Eukaryota</taxon>
        <taxon>Fungi</taxon>
        <taxon>Dikarya</taxon>
        <taxon>Ascomycota</taxon>
        <taxon>Pezizomycotina</taxon>
        <taxon>Sordariomycetes</taxon>
        <taxon>Hypocreomycetidae</taxon>
        <taxon>Hypocreales</taxon>
        <taxon>Nectriaceae</taxon>
        <taxon>Thelonectria</taxon>
    </lineage>
</organism>
<proteinExistence type="predicted"/>
<evidence type="ECO:0000313" key="5">
    <source>
        <dbReference type="Proteomes" id="UP000777438"/>
    </source>
</evidence>
<evidence type="ECO:0000259" key="3">
    <source>
        <dbReference type="PROSITE" id="PS50048"/>
    </source>
</evidence>
<feature type="compositionally biased region" description="Low complexity" evidence="2">
    <location>
        <begin position="68"/>
        <end position="85"/>
    </location>
</feature>
<evidence type="ECO:0000256" key="1">
    <source>
        <dbReference type="ARBA" id="ARBA00023242"/>
    </source>
</evidence>
<reference evidence="4 5" key="1">
    <citation type="journal article" date="2021" name="Nat. Commun.">
        <title>Genetic determinants of endophytism in the Arabidopsis root mycobiome.</title>
        <authorList>
            <person name="Mesny F."/>
            <person name="Miyauchi S."/>
            <person name="Thiergart T."/>
            <person name="Pickel B."/>
            <person name="Atanasova L."/>
            <person name="Karlsson M."/>
            <person name="Huettel B."/>
            <person name="Barry K.W."/>
            <person name="Haridas S."/>
            <person name="Chen C."/>
            <person name="Bauer D."/>
            <person name="Andreopoulos W."/>
            <person name="Pangilinan J."/>
            <person name="LaButti K."/>
            <person name="Riley R."/>
            <person name="Lipzen A."/>
            <person name="Clum A."/>
            <person name="Drula E."/>
            <person name="Henrissat B."/>
            <person name="Kohler A."/>
            <person name="Grigoriev I.V."/>
            <person name="Martin F.M."/>
            <person name="Hacquard S."/>
        </authorList>
    </citation>
    <scope>NUCLEOTIDE SEQUENCE [LARGE SCALE GENOMIC DNA]</scope>
    <source>
        <strain evidence="4 5">MPI-CAGE-CH-0241</strain>
    </source>
</reference>
<dbReference type="PROSITE" id="PS50048">
    <property type="entry name" value="ZN2_CY6_FUNGAL_2"/>
    <property type="match status" value="1"/>
</dbReference>
<dbReference type="CDD" id="cd00067">
    <property type="entry name" value="GAL4"/>
    <property type="match status" value="1"/>
</dbReference>
<dbReference type="GO" id="GO:0000981">
    <property type="term" value="F:DNA-binding transcription factor activity, RNA polymerase II-specific"/>
    <property type="evidence" value="ECO:0007669"/>
    <property type="project" value="InterPro"/>
</dbReference>
<dbReference type="OrthoDB" id="3434319at2759"/>
<accession>A0A9P8WFU0</accession>
<dbReference type="EMBL" id="JAGPYM010000002">
    <property type="protein sequence ID" value="KAH6898034.1"/>
    <property type="molecule type" value="Genomic_DNA"/>
</dbReference>
<protein>
    <submittedName>
        <fullName evidence="4">C6 zinc finger domain protein</fullName>
    </submittedName>
</protein>
<keyword evidence="5" id="KW-1185">Reference proteome</keyword>
<dbReference type="AlphaFoldDB" id="A0A9P8WFU0"/>
<dbReference type="SUPFAM" id="SSF57701">
    <property type="entry name" value="Zn2/Cys6 DNA-binding domain"/>
    <property type="match status" value="1"/>
</dbReference>
<sequence length="418" mass="45587">MGTTPIHPSQRRFSCEACRRHKSRCRRLHPNDAKCARCMLLGAECTDGQQKRVGRPRRPAARDVQPASSNNDSNSSGSLKQGQSQLDWASINSTATTQAPLLDACLTAPNWSSIGMDFLDQTSLASDTASYLDQPFHFSDAILPTADSLHAPINSFTVQIPAASQPEYGIDTTDAVAKLSKINLDLHIRVACVEKNKVILDFNSVILKDSPLHIDGFTLTEFMINTSQDFLLILTRLLENQHSHRLLPSLPLPPSSQKDLPQISAPACATSRTATTQQPLLAPLALAITSIFTQLTALYEMMLELLTTRIERIAIDPIPLIPGLTFGGLDLTEPCEQGILFAEVVAYLVESMEQALGINSGVNVVEAGLLSKRQVEVLWGELDGRDSLIPGHAIMKPAHIKRLLGTVASIFRQLSKSL</sequence>
<name>A0A9P8WFU0_9HYPO</name>
<keyword evidence="1" id="KW-0539">Nucleus</keyword>
<dbReference type="Pfam" id="PF00172">
    <property type="entry name" value="Zn_clus"/>
    <property type="match status" value="1"/>
</dbReference>
<dbReference type="Proteomes" id="UP000777438">
    <property type="component" value="Unassembled WGS sequence"/>
</dbReference>
<dbReference type="SMART" id="SM00066">
    <property type="entry name" value="GAL4"/>
    <property type="match status" value="1"/>
</dbReference>
<dbReference type="InterPro" id="IPR036864">
    <property type="entry name" value="Zn2-C6_fun-type_DNA-bd_sf"/>
</dbReference>
<dbReference type="GO" id="GO:0008270">
    <property type="term" value="F:zinc ion binding"/>
    <property type="evidence" value="ECO:0007669"/>
    <property type="project" value="InterPro"/>
</dbReference>
<evidence type="ECO:0000256" key="2">
    <source>
        <dbReference type="SAM" id="MobiDB-lite"/>
    </source>
</evidence>
<dbReference type="Gene3D" id="4.10.240.10">
    <property type="entry name" value="Zn(2)-C6 fungal-type DNA-binding domain"/>
    <property type="match status" value="1"/>
</dbReference>
<feature type="domain" description="Zn(2)-C6 fungal-type" evidence="3">
    <location>
        <begin position="14"/>
        <end position="47"/>
    </location>
</feature>
<comment type="caution">
    <text evidence="4">The sequence shown here is derived from an EMBL/GenBank/DDBJ whole genome shotgun (WGS) entry which is preliminary data.</text>
</comment>